<keyword evidence="1" id="KW-0812">Transmembrane</keyword>
<sequence length="652" mass="72326">MAEDQVYIGPWINWKEGGVLGATLTISGTYGNLLVAFLAMYVGWAGAHAWGILCYTLHQLRSTTNNCDGLHYQQQAILRNSLAPSVVLWRLFRLGWSWRRNTKGAIRRNSLLLFICVVHIVAFISAAAFSSSATSRGASEALIKSSLCGWPDDHVISNFGNWTSEEIKIADNMFVMAHESYQEAATYVRSCYGDVKSSYSSMCDSYVTTRIESHVEETAPCPFADGTCMTPAISIDSGLLDSDLDLGITATAGNRVQVRKAITCAPIPAEQKYSVGKITATPDLKETSGQVYYYLGRNLGEDTRFTYSVTNISLLFATEPYVLRSVLSNFNAFADNVLESEFMPIPDFKRTDADVSLLLLNSPLVYTEEVTDPWFNATARVDVDGWGVKWISALATTAVGCVEEYQLCNGRRCTPSSGFYGMNETSARAIGYNPAQMATFHILWKALWLTQIRYLLIGLGTDVLLAKDKLYTSLHKLSPALPPNQWHIEISNIYNISMAMLQRRVVEHASPPQFRVRGFDADKYIIPETSSESLQLCSLQRIRTSRYSSFSVLGLVVIVVAGLLIIVINVLLVDIVGWFRRKAARGLSQNREWVESETLQLQRMLFEAQGIGPWKGQQDAVPVTVTFGQDFRLGKGTEEEENGTEGIPGVLV</sequence>
<dbReference type="Proteomes" id="UP000738349">
    <property type="component" value="Unassembled WGS sequence"/>
</dbReference>
<reference evidence="2" key="1">
    <citation type="journal article" date="2021" name="Nat. Commun.">
        <title>Genetic determinants of endophytism in the Arabidopsis root mycobiome.</title>
        <authorList>
            <person name="Mesny F."/>
            <person name="Miyauchi S."/>
            <person name="Thiergart T."/>
            <person name="Pickel B."/>
            <person name="Atanasova L."/>
            <person name="Karlsson M."/>
            <person name="Huettel B."/>
            <person name="Barry K.W."/>
            <person name="Haridas S."/>
            <person name="Chen C."/>
            <person name="Bauer D."/>
            <person name="Andreopoulos W."/>
            <person name="Pangilinan J."/>
            <person name="LaButti K."/>
            <person name="Riley R."/>
            <person name="Lipzen A."/>
            <person name="Clum A."/>
            <person name="Drula E."/>
            <person name="Henrissat B."/>
            <person name="Kohler A."/>
            <person name="Grigoriev I.V."/>
            <person name="Martin F.M."/>
            <person name="Hacquard S."/>
        </authorList>
    </citation>
    <scope>NUCLEOTIDE SEQUENCE</scope>
    <source>
        <strain evidence="2">MPI-CAGE-AT-0147</strain>
    </source>
</reference>
<comment type="caution">
    <text evidence="2">The sequence shown here is derived from an EMBL/GenBank/DDBJ whole genome shotgun (WGS) entry which is preliminary data.</text>
</comment>
<feature type="transmembrane region" description="Helical" evidence="1">
    <location>
        <begin position="109"/>
        <end position="129"/>
    </location>
</feature>
<evidence type="ECO:0000313" key="3">
    <source>
        <dbReference type="Proteomes" id="UP000738349"/>
    </source>
</evidence>
<protein>
    <submittedName>
        <fullName evidence="2">Uncharacterized protein</fullName>
    </submittedName>
</protein>
<dbReference type="EMBL" id="JAGMUV010000052">
    <property type="protein sequence ID" value="KAH7109335.1"/>
    <property type="molecule type" value="Genomic_DNA"/>
</dbReference>
<keyword evidence="1" id="KW-0472">Membrane</keyword>
<keyword evidence="3" id="KW-1185">Reference proteome</keyword>
<gene>
    <name evidence="2" type="ORF">EDB81DRAFT_704683</name>
</gene>
<feature type="transmembrane region" description="Helical" evidence="1">
    <location>
        <begin position="33"/>
        <end position="55"/>
    </location>
</feature>
<dbReference type="AlphaFoldDB" id="A0A9P9CXD0"/>
<feature type="transmembrane region" description="Helical" evidence="1">
    <location>
        <begin position="550"/>
        <end position="579"/>
    </location>
</feature>
<dbReference type="OrthoDB" id="3540210at2759"/>
<organism evidence="2 3">
    <name type="scientific">Dactylonectria macrodidyma</name>
    <dbReference type="NCBI Taxonomy" id="307937"/>
    <lineage>
        <taxon>Eukaryota</taxon>
        <taxon>Fungi</taxon>
        <taxon>Dikarya</taxon>
        <taxon>Ascomycota</taxon>
        <taxon>Pezizomycotina</taxon>
        <taxon>Sordariomycetes</taxon>
        <taxon>Hypocreomycetidae</taxon>
        <taxon>Hypocreales</taxon>
        <taxon>Nectriaceae</taxon>
        <taxon>Dactylonectria</taxon>
    </lineage>
</organism>
<keyword evidence="1" id="KW-1133">Transmembrane helix</keyword>
<evidence type="ECO:0000256" key="1">
    <source>
        <dbReference type="SAM" id="Phobius"/>
    </source>
</evidence>
<name>A0A9P9CXD0_9HYPO</name>
<proteinExistence type="predicted"/>
<accession>A0A9P9CXD0</accession>
<evidence type="ECO:0000313" key="2">
    <source>
        <dbReference type="EMBL" id="KAH7109335.1"/>
    </source>
</evidence>